<sequence length="101" mass="11345">MKELIACLLIGLIGLSTGMTAQAATRRPINLRQVSPADTMRYYLDGKRISAQQFQRLDTKLLYKMDVDTKNKIVKAFSRSESSSVEPSDKLEEPSTYTSAR</sequence>
<feature type="signal peptide" evidence="2">
    <location>
        <begin position="1"/>
        <end position="23"/>
    </location>
</feature>
<name>A0A927GG44_9BACT</name>
<accession>A0A927GG44</accession>
<protein>
    <submittedName>
        <fullName evidence="3">Uncharacterized protein</fullName>
    </submittedName>
</protein>
<evidence type="ECO:0000313" key="4">
    <source>
        <dbReference type="Proteomes" id="UP000653797"/>
    </source>
</evidence>
<dbReference type="EMBL" id="JACXAA010000012">
    <property type="protein sequence ID" value="MBD2756323.1"/>
    <property type="molecule type" value="Genomic_DNA"/>
</dbReference>
<feature type="region of interest" description="Disordered" evidence="1">
    <location>
        <begin position="78"/>
        <end position="101"/>
    </location>
</feature>
<dbReference type="Proteomes" id="UP000653797">
    <property type="component" value="Unassembled WGS sequence"/>
</dbReference>
<proteinExistence type="predicted"/>
<evidence type="ECO:0000256" key="1">
    <source>
        <dbReference type="SAM" id="MobiDB-lite"/>
    </source>
</evidence>
<dbReference type="AlphaFoldDB" id="A0A927GG44"/>
<organism evidence="3 4">
    <name type="scientific">Spirosoma validum</name>
    <dbReference type="NCBI Taxonomy" id="2771355"/>
    <lineage>
        <taxon>Bacteria</taxon>
        <taxon>Pseudomonadati</taxon>
        <taxon>Bacteroidota</taxon>
        <taxon>Cytophagia</taxon>
        <taxon>Cytophagales</taxon>
        <taxon>Cytophagaceae</taxon>
        <taxon>Spirosoma</taxon>
    </lineage>
</organism>
<keyword evidence="2" id="KW-0732">Signal</keyword>
<keyword evidence="4" id="KW-1185">Reference proteome</keyword>
<gene>
    <name evidence="3" type="ORF">IC230_25735</name>
</gene>
<dbReference type="RefSeq" id="WP_191041952.1">
    <property type="nucleotide sequence ID" value="NZ_JACXAA010000012.1"/>
</dbReference>
<comment type="caution">
    <text evidence="3">The sequence shown here is derived from an EMBL/GenBank/DDBJ whole genome shotgun (WGS) entry which is preliminary data.</text>
</comment>
<feature type="chain" id="PRO_5037047050" evidence="2">
    <location>
        <begin position="24"/>
        <end position="101"/>
    </location>
</feature>
<reference evidence="3" key="1">
    <citation type="submission" date="2020-09" db="EMBL/GenBank/DDBJ databases">
        <authorList>
            <person name="Kim M.K."/>
        </authorList>
    </citation>
    <scope>NUCLEOTIDE SEQUENCE</scope>
    <source>
        <strain evidence="3">BT704</strain>
    </source>
</reference>
<evidence type="ECO:0000313" key="3">
    <source>
        <dbReference type="EMBL" id="MBD2756323.1"/>
    </source>
</evidence>
<evidence type="ECO:0000256" key="2">
    <source>
        <dbReference type="SAM" id="SignalP"/>
    </source>
</evidence>